<dbReference type="SUPFAM" id="SSF51197">
    <property type="entry name" value="Clavaminate synthase-like"/>
    <property type="match status" value="1"/>
</dbReference>
<organism evidence="1 2">
    <name type="scientific">Sporidiobolus salmonicolor</name>
    <name type="common">Yeast-like fungus</name>
    <name type="synonym">Sporobolomyces salmonicolor</name>
    <dbReference type="NCBI Taxonomy" id="5005"/>
    <lineage>
        <taxon>Eukaryota</taxon>
        <taxon>Fungi</taxon>
        <taxon>Dikarya</taxon>
        <taxon>Basidiomycota</taxon>
        <taxon>Pucciniomycotina</taxon>
        <taxon>Microbotryomycetes</taxon>
        <taxon>Sporidiobolales</taxon>
        <taxon>Sporidiobolaceae</taxon>
        <taxon>Sporobolomyces</taxon>
    </lineage>
</organism>
<dbReference type="OrthoDB" id="438224at2759"/>
<feature type="non-terminal residue" evidence="1">
    <location>
        <position position="1"/>
    </location>
</feature>
<gene>
    <name evidence="1" type="primary">SPOSA6832_00572</name>
</gene>
<evidence type="ECO:0000313" key="2">
    <source>
        <dbReference type="Proteomes" id="UP000243876"/>
    </source>
</evidence>
<keyword evidence="2" id="KW-1185">Reference proteome</keyword>
<dbReference type="PANTHER" id="PTHR48420:SF1">
    <property type="entry name" value="NON-HAEM DIOXYGENASE N-TERMINAL DOMAIN-CONTAINING PROTEIN"/>
    <property type="match status" value="1"/>
</dbReference>
<dbReference type="InterPro" id="IPR027443">
    <property type="entry name" value="IPNS-like_sf"/>
</dbReference>
<dbReference type="PANTHER" id="PTHR48420">
    <property type="entry name" value="NON-HAEM DIOXYGENASE N-TERMINAL DOMAIN-CONTAINING PROTEIN"/>
    <property type="match status" value="1"/>
</dbReference>
<sequence length="394" mass="43081">MSADIQPIVIPYPSLVSKDASLPALIQQAFDSSDSSLGLVIISDLPPEFPALRKRLLLLSNAFASLPEETREKYSHMGSNYSYGWSHGKEIMNGKPDILKGSYYNNPVYDESPGLCEGDAPVQNIWPKEKGVEGYEEAFKELCKLMVEVGGLVAAACDQLVGGAGTASTKSVEELVRQSHSSKARLLHYVSRSAIQFVLPLLTPIPEQFPRNDSVFSLPPSSSLPDAPRDEAIDDSWCGTHIDHSLLTVLCPSLYLFHPTSNDNLEPLLIPSPSKSTGLFIKTRSGKIVQATIPENCLALQTGETLELLTSQRLAATPHFVNATADALSRRALEAIEKQKEADPAWKDVESGTVSRETLAVFLQPNHDEVISTEGETFGAFSARVFKRHYEEAK</sequence>
<accession>A0A0D6EHL8</accession>
<dbReference type="Gene3D" id="2.60.120.330">
    <property type="entry name" value="B-lactam Antibiotic, Isopenicillin N Synthase, Chain"/>
    <property type="match status" value="1"/>
</dbReference>
<protein>
    <submittedName>
        <fullName evidence="1">SPOSA6832_00572-mRNA-1:cds</fullName>
    </submittedName>
</protein>
<proteinExistence type="predicted"/>
<name>A0A0D6EHL8_SPOSA</name>
<evidence type="ECO:0000313" key="1">
    <source>
        <dbReference type="EMBL" id="CEQ39080.1"/>
    </source>
</evidence>
<dbReference type="EMBL" id="CENE01000002">
    <property type="protein sequence ID" value="CEQ39080.1"/>
    <property type="molecule type" value="Genomic_DNA"/>
</dbReference>
<reference evidence="2" key="1">
    <citation type="submission" date="2015-02" db="EMBL/GenBank/DDBJ databases">
        <authorList>
            <person name="Gon?alves P."/>
        </authorList>
    </citation>
    <scope>NUCLEOTIDE SEQUENCE [LARGE SCALE GENOMIC DNA]</scope>
</reference>
<dbReference type="Proteomes" id="UP000243876">
    <property type="component" value="Unassembled WGS sequence"/>
</dbReference>
<dbReference type="AlphaFoldDB" id="A0A0D6EHL8"/>